<keyword evidence="4 8" id="KW-1133">Transmembrane helix</keyword>
<dbReference type="GO" id="GO:0022857">
    <property type="term" value="F:transmembrane transporter activity"/>
    <property type="evidence" value="ECO:0007669"/>
    <property type="project" value="InterPro"/>
</dbReference>
<dbReference type="GO" id="GO:0005886">
    <property type="term" value="C:plasma membrane"/>
    <property type="evidence" value="ECO:0007669"/>
    <property type="project" value="UniProtKB-SubCell"/>
</dbReference>
<dbReference type="Pfam" id="PF13515">
    <property type="entry name" value="FUSC_2"/>
    <property type="match status" value="1"/>
</dbReference>
<keyword evidence="11" id="KW-1185">Reference proteome</keyword>
<evidence type="ECO:0000256" key="4">
    <source>
        <dbReference type="ARBA" id="ARBA00022989"/>
    </source>
</evidence>
<feature type="transmembrane region" description="Helical" evidence="8">
    <location>
        <begin position="63"/>
        <end position="79"/>
    </location>
</feature>
<organism evidence="10 11">
    <name type="scientific">Nitrospirillum viridazoti CBAmc</name>
    <dbReference type="NCBI Taxonomy" id="1441467"/>
    <lineage>
        <taxon>Bacteria</taxon>
        <taxon>Pseudomonadati</taxon>
        <taxon>Pseudomonadota</taxon>
        <taxon>Alphaproteobacteria</taxon>
        <taxon>Rhodospirillales</taxon>
        <taxon>Azospirillaceae</taxon>
        <taxon>Nitrospirillum</taxon>
        <taxon>Nitrospirillum viridazoti</taxon>
    </lineage>
</organism>
<evidence type="ECO:0000256" key="6">
    <source>
        <dbReference type="ARBA" id="ARBA00043993"/>
    </source>
</evidence>
<reference evidence="10 11" key="1">
    <citation type="submission" date="2017-06" db="EMBL/GenBank/DDBJ databases">
        <title>Complete genome sequence of Nitrospirillum amazonense strain CBAmC, an endophytic nitrogen-fixing and plant growth-promoting bacterium, isolated from sugarcane.</title>
        <authorList>
            <person name="Schwab S."/>
            <person name="dos Santos Teixeira K.R."/>
            <person name="Simoes Araujo J.L."/>
            <person name="Soares Vidal M."/>
            <person name="Borges de Freitas H.R."/>
            <person name="Rivello Crivelaro A.L."/>
            <person name="Bueno de Camargo Nunes A."/>
            <person name="dos Santos C.M."/>
            <person name="Palmeira da Silva Rosa D."/>
            <person name="da Silva Padilha D."/>
            <person name="da Silva E."/>
            <person name="Araujo Terra L."/>
            <person name="Soares Mendes V."/>
            <person name="Farinelli L."/>
            <person name="Magalhaes Cruz L."/>
            <person name="Baldani J.I."/>
        </authorList>
    </citation>
    <scope>NUCLEOTIDE SEQUENCE [LARGE SCALE GENOMIC DNA]</scope>
    <source>
        <strain evidence="10 11">CBAmC</strain>
    </source>
</reference>
<dbReference type="PANTHER" id="PTHR30509">
    <property type="entry name" value="P-HYDROXYBENZOIC ACID EFFLUX PUMP SUBUNIT-RELATED"/>
    <property type="match status" value="1"/>
</dbReference>
<dbReference type="PANTHER" id="PTHR30509:SF9">
    <property type="entry name" value="MULTIDRUG RESISTANCE PROTEIN MDTO"/>
    <property type="match status" value="1"/>
</dbReference>
<evidence type="ECO:0000313" key="10">
    <source>
        <dbReference type="EMBL" id="ASG23013.1"/>
    </source>
</evidence>
<feature type="transmembrane region" description="Helical" evidence="8">
    <location>
        <begin position="12"/>
        <end position="32"/>
    </location>
</feature>
<feature type="transmembrane region" description="Helical" evidence="8">
    <location>
        <begin position="38"/>
        <end position="56"/>
    </location>
</feature>
<dbReference type="AlphaFoldDB" id="A0A248JWB2"/>
<comment type="subcellular location">
    <subcellularLocation>
        <location evidence="1">Cell membrane</location>
        <topology evidence="1">Multi-pass membrane protein</topology>
    </subcellularLocation>
</comment>
<sequence length="399" mass="42364">MSLLAALRAPEVRLAFRVTVAGTAALAMARLFNLPQGYWAVITAIMVMQASIGGSLKAALDRFAGTLSGAAWGALVATFGLHDTLLHLCLTLAVALAPLAWLAARYPVCKLAPVTAVIVLLTSGGGTQSSFMLALDRVFEIVIGNVIGLAVALFVFPARAHGVVLTTAARVADLCADMLDVLLDPDLADDVRQGLSKRHAQLWAALRPLDTAAEEAQRERRTWLGDQRDPAPLVRTLTRVRHDLVMVGRATSSRAPSGVAAAQRLEGPQAEVRRQGVLFLRHAAMAMRAPSALHGQGQIPPVEPVQAATHAYLDMVQTLRAEGVLRELPRGVTGQIYTLSFALEQLSQDLADLHARAEEMIPPARHQDKTPEEAAVPAGVEPVATQPPAAPSQDTPSPG</sequence>
<feature type="compositionally biased region" description="Basic and acidic residues" evidence="7">
    <location>
        <begin position="361"/>
        <end position="372"/>
    </location>
</feature>
<proteinExistence type="inferred from homology"/>
<evidence type="ECO:0000256" key="8">
    <source>
        <dbReference type="SAM" id="Phobius"/>
    </source>
</evidence>
<evidence type="ECO:0000259" key="9">
    <source>
        <dbReference type="Pfam" id="PF13515"/>
    </source>
</evidence>
<name>A0A248JWB2_9PROT</name>
<dbReference type="KEGG" id="nao:Y958_19255"/>
<keyword evidence="5 8" id="KW-0472">Membrane</keyword>
<evidence type="ECO:0000256" key="2">
    <source>
        <dbReference type="ARBA" id="ARBA00022475"/>
    </source>
</evidence>
<feature type="transmembrane region" description="Helical" evidence="8">
    <location>
        <begin position="85"/>
        <end position="104"/>
    </location>
</feature>
<dbReference type="EMBL" id="CP022111">
    <property type="protein sequence ID" value="ASG23013.1"/>
    <property type="molecule type" value="Genomic_DNA"/>
</dbReference>
<dbReference type="InterPro" id="IPR049453">
    <property type="entry name" value="Memb_transporter_dom"/>
</dbReference>
<feature type="compositionally biased region" description="Low complexity" evidence="7">
    <location>
        <begin position="373"/>
        <end position="384"/>
    </location>
</feature>
<feature type="region of interest" description="Disordered" evidence="7">
    <location>
        <begin position="361"/>
        <end position="399"/>
    </location>
</feature>
<evidence type="ECO:0000256" key="7">
    <source>
        <dbReference type="SAM" id="MobiDB-lite"/>
    </source>
</evidence>
<evidence type="ECO:0000256" key="3">
    <source>
        <dbReference type="ARBA" id="ARBA00022692"/>
    </source>
</evidence>
<feature type="transmembrane region" description="Helical" evidence="8">
    <location>
        <begin position="138"/>
        <end position="156"/>
    </location>
</feature>
<keyword evidence="3 8" id="KW-0812">Transmembrane</keyword>
<feature type="domain" description="Integral membrane bound transporter" evidence="9">
    <location>
        <begin position="25"/>
        <end position="151"/>
    </location>
</feature>
<gene>
    <name evidence="10" type="ORF">Y958_19255</name>
</gene>
<feature type="transmembrane region" description="Helical" evidence="8">
    <location>
        <begin position="111"/>
        <end position="132"/>
    </location>
</feature>
<keyword evidence="2" id="KW-1003">Cell membrane</keyword>
<evidence type="ECO:0000256" key="1">
    <source>
        <dbReference type="ARBA" id="ARBA00004651"/>
    </source>
</evidence>
<evidence type="ECO:0000256" key="5">
    <source>
        <dbReference type="ARBA" id="ARBA00023136"/>
    </source>
</evidence>
<protein>
    <submittedName>
        <fullName evidence="10">FUSC family protein</fullName>
    </submittedName>
</protein>
<dbReference type="RefSeq" id="WP_088873552.1">
    <property type="nucleotide sequence ID" value="NZ_CP022111.1"/>
</dbReference>
<dbReference type="Proteomes" id="UP000197153">
    <property type="component" value="Chromosome 2"/>
</dbReference>
<comment type="similarity">
    <text evidence="6">Belongs to the YccS/YhfK family.</text>
</comment>
<accession>A0A248JWB2</accession>
<evidence type="ECO:0000313" key="11">
    <source>
        <dbReference type="Proteomes" id="UP000197153"/>
    </source>
</evidence>